<accession>A0ABD3FNR7</accession>
<dbReference type="Proteomes" id="UP001632037">
    <property type="component" value="Unassembled WGS sequence"/>
</dbReference>
<evidence type="ECO:0008006" key="3">
    <source>
        <dbReference type="Google" id="ProtNLM"/>
    </source>
</evidence>
<sequence length="62" mass="6826">MSRERRLLKWCVPALLSAACMLVLNFADVARAAVCSIALSLQLADMLCPMSSSTVFFYCYAC</sequence>
<gene>
    <name evidence="1" type="ORF">V7S43_007617</name>
</gene>
<dbReference type="AlphaFoldDB" id="A0ABD3FNR7"/>
<proteinExistence type="predicted"/>
<dbReference type="EMBL" id="JBIMZQ010000014">
    <property type="protein sequence ID" value="KAL3667391.1"/>
    <property type="molecule type" value="Genomic_DNA"/>
</dbReference>
<reference evidence="1 2" key="1">
    <citation type="submission" date="2024-09" db="EMBL/GenBank/DDBJ databases">
        <title>Genome sequencing and assembly of Phytophthora oleae, isolate VK10A, causative agent of rot of olive drupes.</title>
        <authorList>
            <person name="Conti Taguali S."/>
            <person name="Riolo M."/>
            <person name="La Spada F."/>
            <person name="Cacciola S.O."/>
            <person name="Dionisio G."/>
        </authorList>
    </citation>
    <scope>NUCLEOTIDE SEQUENCE [LARGE SCALE GENOMIC DNA]</scope>
    <source>
        <strain evidence="1 2">VK10A</strain>
    </source>
</reference>
<name>A0ABD3FNR7_9STRA</name>
<keyword evidence="2" id="KW-1185">Reference proteome</keyword>
<evidence type="ECO:0000313" key="2">
    <source>
        <dbReference type="Proteomes" id="UP001632037"/>
    </source>
</evidence>
<organism evidence="1 2">
    <name type="scientific">Phytophthora oleae</name>
    <dbReference type="NCBI Taxonomy" id="2107226"/>
    <lineage>
        <taxon>Eukaryota</taxon>
        <taxon>Sar</taxon>
        <taxon>Stramenopiles</taxon>
        <taxon>Oomycota</taxon>
        <taxon>Peronosporomycetes</taxon>
        <taxon>Peronosporales</taxon>
        <taxon>Peronosporaceae</taxon>
        <taxon>Phytophthora</taxon>
    </lineage>
</organism>
<dbReference type="PROSITE" id="PS51257">
    <property type="entry name" value="PROKAR_LIPOPROTEIN"/>
    <property type="match status" value="1"/>
</dbReference>
<protein>
    <recommendedName>
        <fullName evidence="3">RxLR effector protein</fullName>
    </recommendedName>
</protein>
<comment type="caution">
    <text evidence="1">The sequence shown here is derived from an EMBL/GenBank/DDBJ whole genome shotgun (WGS) entry which is preliminary data.</text>
</comment>
<evidence type="ECO:0000313" key="1">
    <source>
        <dbReference type="EMBL" id="KAL3667391.1"/>
    </source>
</evidence>